<evidence type="ECO:0000259" key="8">
    <source>
        <dbReference type="Pfam" id="PF22692"/>
    </source>
</evidence>
<keyword evidence="9" id="KW-0282">Flagellum</keyword>
<evidence type="ECO:0000256" key="5">
    <source>
        <dbReference type="RuleBase" id="RU362116"/>
    </source>
</evidence>
<evidence type="ECO:0000256" key="2">
    <source>
        <dbReference type="ARBA" id="ARBA00017948"/>
    </source>
</evidence>
<keyword evidence="9" id="KW-0966">Cell projection</keyword>
<evidence type="ECO:0000256" key="1">
    <source>
        <dbReference type="ARBA" id="ARBA00009677"/>
    </source>
</evidence>
<organism evidence="9 10">
    <name type="scientific">Eiseniibacteriota bacterium</name>
    <dbReference type="NCBI Taxonomy" id="2212470"/>
    <lineage>
        <taxon>Bacteria</taxon>
        <taxon>Candidatus Eiseniibacteriota</taxon>
    </lineage>
</organism>
<evidence type="ECO:0000256" key="4">
    <source>
        <dbReference type="NCBIfam" id="TIGR02488"/>
    </source>
</evidence>
<reference evidence="9" key="1">
    <citation type="submission" date="2020-04" db="EMBL/GenBank/DDBJ databases">
        <authorList>
            <person name="Zhang T."/>
        </authorList>
    </citation>
    <scope>NUCLEOTIDE SEQUENCE</scope>
    <source>
        <strain evidence="9">HKST-UBA01</strain>
    </source>
</reference>
<dbReference type="Pfam" id="PF00460">
    <property type="entry name" value="Flg_bb_rod"/>
    <property type="match status" value="1"/>
</dbReference>
<dbReference type="Proteomes" id="UP000697710">
    <property type="component" value="Unassembled WGS sequence"/>
</dbReference>
<dbReference type="GO" id="GO:0071978">
    <property type="term" value="P:bacterial-type flagellum-dependent swarming motility"/>
    <property type="evidence" value="ECO:0007669"/>
    <property type="project" value="TreeGrafter"/>
</dbReference>
<comment type="subunit">
    <text evidence="3">The basal body constitutes a major portion of the flagellar organelle and consists of four rings (L,P,S, and M) mounted on a central rod. The rod consists of about 26 subunits of FlgG in the distal portion, and FlgB, FlgC and FlgF are thought to build up the proximal portion of the rod with about 6 subunits each.</text>
</comment>
<reference evidence="9" key="2">
    <citation type="journal article" date="2021" name="Microbiome">
        <title>Successional dynamics and alternative stable states in a saline activated sludge microbial community over 9 years.</title>
        <authorList>
            <person name="Wang Y."/>
            <person name="Ye J."/>
            <person name="Ju F."/>
            <person name="Liu L."/>
            <person name="Boyd J.A."/>
            <person name="Deng Y."/>
            <person name="Parks D.H."/>
            <person name="Jiang X."/>
            <person name="Yin X."/>
            <person name="Woodcroft B.J."/>
            <person name="Tyson G.W."/>
            <person name="Hugenholtz P."/>
            <person name="Polz M.F."/>
            <person name="Zhang T."/>
        </authorList>
    </citation>
    <scope>NUCLEOTIDE SEQUENCE</scope>
    <source>
        <strain evidence="9">HKST-UBA01</strain>
    </source>
</reference>
<dbReference type="SUPFAM" id="SSF117143">
    <property type="entry name" value="Flagellar hook protein flgE"/>
    <property type="match status" value="1"/>
</dbReference>
<evidence type="ECO:0000313" key="9">
    <source>
        <dbReference type="EMBL" id="MCA9729094.1"/>
    </source>
</evidence>
<feature type="domain" description="Flagellar basal-body/hook protein C-terminal" evidence="7">
    <location>
        <begin position="215"/>
        <end position="258"/>
    </location>
</feature>
<feature type="domain" description="Flagellar hook protein FlgE/F/G-like D1" evidence="8">
    <location>
        <begin position="96"/>
        <end position="157"/>
    </location>
</feature>
<dbReference type="EMBL" id="JAGQHR010000571">
    <property type="protein sequence ID" value="MCA9729094.1"/>
    <property type="molecule type" value="Genomic_DNA"/>
</dbReference>
<gene>
    <name evidence="9" type="primary">flgG</name>
    <name evidence="9" type="ORF">KC729_15495</name>
</gene>
<dbReference type="InterPro" id="IPR001444">
    <property type="entry name" value="Flag_bb_rod_N"/>
</dbReference>
<dbReference type="InterPro" id="IPR020013">
    <property type="entry name" value="Flagellar_FlgE/F/G"/>
</dbReference>
<dbReference type="Pfam" id="PF06429">
    <property type="entry name" value="Flg_bbr_C"/>
    <property type="match status" value="1"/>
</dbReference>
<dbReference type="NCBIfam" id="TIGR02488">
    <property type="entry name" value="flgG_G_neg"/>
    <property type="match status" value="1"/>
</dbReference>
<dbReference type="GO" id="GO:0009426">
    <property type="term" value="C:bacterial-type flagellum basal body, distal rod"/>
    <property type="evidence" value="ECO:0007669"/>
    <property type="project" value="UniProtKB-UniRule"/>
</dbReference>
<dbReference type="AlphaFoldDB" id="A0A956M0U2"/>
<dbReference type="InterPro" id="IPR037925">
    <property type="entry name" value="FlgE/F/G-like"/>
</dbReference>
<dbReference type="InterPro" id="IPR010930">
    <property type="entry name" value="Flg_bb/hook_C_dom"/>
</dbReference>
<dbReference type="InterPro" id="IPR019776">
    <property type="entry name" value="Flagellar_basal_body_rod_CS"/>
</dbReference>
<comment type="similarity">
    <text evidence="1 5">Belongs to the flagella basal body rod proteins family.</text>
</comment>
<dbReference type="PANTHER" id="PTHR30435">
    <property type="entry name" value="FLAGELLAR PROTEIN"/>
    <property type="match status" value="1"/>
</dbReference>
<dbReference type="InterPro" id="IPR012834">
    <property type="entry name" value="FlgG_G_neg"/>
</dbReference>
<dbReference type="PROSITE" id="PS00588">
    <property type="entry name" value="FLAGELLA_BB_ROD"/>
    <property type="match status" value="1"/>
</dbReference>
<feature type="domain" description="Flagellar basal body rod protein N-terminal" evidence="6">
    <location>
        <begin position="5"/>
        <end position="35"/>
    </location>
</feature>
<proteinExistence type="inferred from homology"/>
<protein>
    <recommendedName>
        <fullName evidence="2 4">Flagellar basal-body rod protein FlgG</fullName>
    </recommendedName>
</protein>
<accession>A0A956M0U2</accession>
<evidence type="ECO:0000256" key="3">
    <source>
        <dbReference type="ARBA" id="ARBA00025933"/>
    </source>
</evidence>
<keyword evidence="5" id="KW-0975">Bacterial flagellum</keyword>
<dbReference type="NCBIfam" id="TIGR03506">
    <property type="entry name" value="FlgEFG_subfam"/>
    <property type="match status" value="2"/>
</dbReference>
<sequence>MLRAMRSAASGMKAPQLSLDTIANNLANVNTTAFKRSRLGFEDLLYQTLSPATGGNGEAGRPVALQIGHGSRPVDNERIYSQGDTDVTGNPLDLLIEGNGFFQVTRPDGTTGYTRDGSFRLDSDGRLVTPQGFVVQPEITIPDDTVSVAISSDGRVVIEQAGVPGSTEVGQILVARFTNPAGLTAEGRNLVRESVASGTAQIGTPGSLGFGGISQGSLERSNVEVVEEMIHMIVAQRAFEVNSKAIQSADEMMRTASAIRSA</sequence>
<dbReference type="InterPro" id="IPR053967">
    <property type="entry name" value="LlgE_F_G-like_D1"/>
</dbReference>
<evidence type="ECO:0000259" key="6">
    <source>
        <dbReference type="Pfam" id="PF00460"/>
    </source>
</evidence>
<keyword evidence="9" id="KW-0969">Cilium</keyword>
<evidence type="ECO:0000259" key="7">
    <source>
        <dbReference type="Pfam" id="PF06429"/>
    </source>
</evidence>
<evidence type="ECO:0000313" key="10">
    <source>
        <dbReference type="Proteomes" id="UP000697710"/>
    </source>
</evidence>
<dbReference type="PANTHER" id="PTHR30435:SF19">
    <property type="entry name" value="FLAGELLAR BASAL-BODY ROD PROTEIN FLGG"/>
    <property type="match status" value="1"/>
</dbReference>
<name>A0A956M0U2_UNCEI</name>
<comment type="caution">
    <text evidence="9">The sequence shown here is derived from an EMBL/GenBank/DDBJ whole genome shotgun (WGS) entry which is preliminary data.</text>
</comment>
<comment type="subcellular location">
    <subcellularLocation>
        <location evidence="5">Bacterial flagellum basal body</location>
    </subcellularLocation>
</comment>
<dbReference type="Pfam" id="PF22692">
    <property type="entry name" value="LlgE_F_G_D1"/>
    <property type="match status" value="1"/>
</dbReference>